<keyword evidence="4" id="KW-1185">Reference proteome</keyword>
<accession>A0ABU7FQA2</accession>
<evidence type="ECO:0000313" key="4">
    <source>
        <dbReference type="Proteomes" id="UP001333996"/>
    </source>
</evidence>
<dbReference type="Proteomes" id="UP001333996">
    <property type="component" value="Unassembled WGS sequence"/>
</dbReference>
<dbReference type="InterPro" id="IPR050090">
    <property type="entry name" value="Tyrosine_recombinase_XerCD"/>
</dbReference>
<evidence type="ECO:0000259" key="2">
    <source>
        <dbReference type="PROSITE" id="PS51898"/>
    </source>
</evidence>
<gene>
    <name evidence="3" type="ORF">VXC91_30970</name>
</gene>
<dbReference type="SUPFAM" id="SSF56349">
    <property type="entry name" value="DNA breaking-rejoining enzymes"/>
    <property type="match status" value="1"/>
</dbReference>
<sequence>MPSGQRYWTVLDEDRLEPVPAADEFLRHVRFGRDQAESTTRTYAGAVVLYLTWCRCTGRDWTTAAGRLGSFMFWLRHSPGDDSEVVAGPGSEPVRGPRRINTVLAGVREFLAHGTTLGTVPMFVLSQLYEIADDRDLPPEARGEGSGLRCFAKVRHRAAEPDEPVGRATDEEVLALLRACRNARDRFIVLLLARAGLRREDIHFVLDASGLGCRIPGSHLHVVRRDNDNGAWAKSRRSRAVPVDFLLVQAYDQYAVERDACREARDSDFVLVNLFRQPLGAPIPPAALNDLFGLLSRRAGLAEGVHPHALRHGFASNAADAGAVLDEIADLLGHAIPSSSQVYLHPDPQRLRAAVDRVGALAPRRNG</sequence>
<dbReference type="InterPro" id="IPR002104">
    <property type="entry name" value="Integrase_catalytic"/>
</dbReference>
<protein>
    <submittedName>
        <fullName evidence="3">Tyrosine-type recombinase/integrase</fullName>
    </submittedName>
</protein>
<dbReference type="PANTHER" id="PTHR30349:SF64">
    <property type="entry name" value="PROPHAGE INTEGRASE INTD-RELATED"/>
    <property type="match status" value="1"/>
</dbReference>
<dbReference type="InterPro" id="IPR011010">
    <property type="entry name" value="DNA_brk_join_enz"/>
</dbReference>
<evidence type="ECO:0000256" key="1">
    <source>
        <dbReference type="ARBA" id="ARBA00023172"/>
    </source>
</evidence>
<dbReference type="InterPro" id="IPR013762">
    <property type="entry name" value="Integrase-like_cat_sf"/>
</dbReference>
<evidence type="ECO:0000313" key="3">
    <source>
        <dbReference type="EMBL" id="MED7826262.1"/>
    </source>
</evidence>
<dbReference type="RefSeq" id="WP_329510662.1">
    <property type="nucleotide sequence ID" value="NZ_BAAAYZ010000210.1"/>
</dbReference>
<feature type="domain" description="Tyr recombinase" evidence="2">
    <location>
        <begin position="163"/>
        <end position="356"/>
    </location>
</feature>
<dbReference type="PROSITE" id="PS51898">
    <property type="entry name" value="TYR_RECOMBINASE"/>
    <property type="match status" value="1"/>
</dbReference>
<dbReference type="EMBL" id="JAYWVC010000147">
    <property type="protein sequence ID" value="MED7826262.1"/>
    <property type="molecule type" value="Genomic_DNA"/>
</dbReference>
<proteinExistence type="predicted"/>
<keyword evidence="1" id="KW-0233">DNA recombination</keyword>
<organism evidence="3 4">
    <name type="scientific">Streptomyces chiangmaiensis</name>
    <dbReference type="NCBI Taxonomy" id="766497"/>
    <lineage>
        <taxon>Bacteria</taxon>
        <taxon>Bacillati</taxon>
        <taxon>Actinomycetota</taxon>
        <taxon>Actinomycetes</taxon>
        <taxon>Kitasatosporales</taxon>
        <taxon>Streptomycetaceae</taxon>
        <taxon>Streptomyces</taxon>
    </lineage>
</organism>
<dbReference type="PANTHER" id="PTHR30349">
    <property type="entry name" value="PHAGE INTEGRASE-RELATED"/>
    <property type="match status" value="1"/>
</dbReference>
<name>A0ABU7FQA2_9ACTN</name>
<dbReference type="Pfam" id="PF00589">
    <property type="entry name" value="Phage_integrase"/>
    <property type="match status" value="1"/>
</dbReference>
<comment type="caution">
    <text evidence="3">The sequence shown here is derived from an EMBL/GenBank/DDBJ whole genome shotgun (WGS) entry which is preliminary data.</text>
</comment>
<dbReference type="Gene3D" id="1.10.443.10">
    <property type="entry name" value="Intergrase catalytic core"/>
    <property type="match status" value="1"/>
</dbReference>
<reference evidence="3" key="1">
    <citation type="submission" date="2024-01" db="EMBL/GenBank/DDBJ databases">
        <title>First draft genome sequence data of TA4-1, the type strain of Gram-positive actinobacterium Streptomyces chiangmaiensis.</title>
        <authorList>
            <person name="Yasawong M."/>
            <person name="Nantapong N."/>
        </authorList>
    </citation>
    <scope>NUCLEOTIDE SEQUENCE</scope>
    <source>
        <strain evidence="3">TA4-1</strain>
    </source>
</reference>